<keyword evidence="2" id="KW-1185">Reference proteome</keyword>
<sequence length="357" mass="40372">MRKALAVYAGKTALAQIKEQGISQEQFKLLVGASGGPKWFVLAGLDRFFCREFFKERQTPLYTLGSSAGAWRFSCYAQPDPLAAINRLIDGYSHLSYPSNASIKQVTEQSEKLLTHIVDGNAEEIARNPIIKNTLIVAKSKGLTRYENKSVLLFGLLVSALANRVSRKYLGKYYQRTIFSSDINQIPFDYNDGIDSKLVALHENNVQQALLATGSIPMVVNGVKDINGADSGMFRDGGIIDYHFDQPFLPQSSTEQNGLVLYPHFYNEFKPGWFDKYIKNRFAKHQYFDNTLVLSPTDEFVAKLPYGKIPDRKDFTEMSEQQRIQYWQTVIGESERLAEEFAELCQSDEPANSIQLL</sequence>
<proteinExistence type="predicted"/>
<dbReference type="SUPFAM" id="SSF52151">
    <property type="entry name" value="FabD/lysophospholipase-like"/>
    <property type="match status" value="1"/>
</dbReference>
<accession>A0ABZ0GS88</accession>
<dbReference type="InterPro" id="IPR016035">
    <property type="entry name" value="Acyl_Trfase/lysoPLipase"/>
</dbReference>
<dbReference type="EMBL" id="CP136600">
    <property type="protein sequence ID" value="WOH38554.1"/>
    <property type="molecule type" value="Genomic_DNA"/>
</dbReference>
<evidence type="ECO:0000313" key="1">
    <source>
        <dbReference type="EMBL" id="WOH38554.1"/>
    </source>
</evidence>
<gene>
    <name evidence="1" type="ORF">RI844_04885</name>
</gene>
<evidence type="ECO:0000313" key="2">
    <source>
        <dbReference type="Proteomes" id="UP001301442"/>
    </source>
</evidence>
<dbReference type="RefSeq" id="WP_348397323.1">
    <property type="nucleotide sequence ID" value="NZ_CP136600.1"/>
</dbReference>
<name>A0ABZ0GS88_9GAMM</name>
<protein>
    <submittedName>
        <fullName evidence="1">Patatin-like phospholipase family protein</fullName>
    </submittedName>
</protein>
<reference evidence="1 2" key="1">
    <citation type="submission" date="2023-09" db="EMBL/GenBank/DDBJ databases">
        <authorList>
            <person name="Qi X."/>
        </authorList>
    </citation>
    <scope>NUCLEOTIDE SEQUENCE [LARGE SCALE GENOMIC DNA]</scope>
    <source>
        <strain evidence="1 2">S1-1</strain>
    </source>
</reference>
<dbReference type="Proteomes" id="UP001301442">
    <property type="component" value="Chromosome"/>
</dbReference>
<organism evidence="1 2">
    <name type="scientific">Thalassotalea fonticola</name>
    <dbReference type="NCBI Taxonomy" id="3065649"/>
    <lineage>
        <taxon>Bacteria</taxon>
        <taxon>Pseudomonadati</taxon>
        <taxon>Pseudomonadota</taxon>
        <taxon>Gammaproteobacteria</taxon>
        <taxon>Alteromonadales</taxon>
        <taxon>Colwelliaceae</taxon>
        <taxon>Thalassotalea</taxon>
    </lineage>
</organism>